<dbReference type="SUPFAM" id="SSF53098">
    <property type="entry name" value="Ribonuclease H-like"/>
    <property type="match status" value="1"/>
</dbReference>
<dbReference type="InterPro" id="IPR053151">
    <property type="entry name" value="RNase_H-like"/>
</dbReference>
<accession>A0A2Z6MIF9</accession>
<dbReference type="CDD" id="cd06222">
    <property type="entry name" value="RNase_H_like"/>
    <property type="match status" value="1"/>
</dbReference>
<gene>
    <name evidence="2" type="ORF">TSUD_332760</name>
</gene>
<organism evidence="2 3">
    <name type="scientific">Trifolium subterraneum</name>
    <name type="common">Subterranean clover</name>
    <dbReference type="NCBI Taxonomy" id="3900"/>
    <lineage>
        <taxon>Eukaryota</taxon>
        <taxon>Viridiplantae</taxon>
        <taxon>Streptophyta</taxon>
        <taxon>Embryophyta</taxon>
        <taxon>Tracheophyta</taxon>
        <taxon>Spermatophyta</taxon>
        <taxon>Magnoliopsida</taxon>
        <taxon>eudicotyledons</taxon>
        <taxon>Gunneridae</taxon>
        <taxon>Pentapetalae</taxon>
        <taxon>rosids</taxon>
        <taxon>fabids</taxon>
        <taxon>Fabales</taxon>
        <taxon>Fabaceae</taxon>
        <taxon>Papilionoideae</taxon>
        <taxon>50 kb inversion clade</taxon>
        <taxon>NPAAA clade</taxon>
        <taxon>Hologalegina</taxon>
        <taxon>IRL clade</taxon>
        <taxon>Trifolieae</taxon>
        <taxon>Trifolium</taxon>
    </lineage>
</organism>
<dbReference type="InterPro" id="IPR036397">
    <property type="entry name" value="RNaseH_sf"/>
</dbReference>
<dbReference type="EMBL" id="DF973458">
    <property type="protein sequence ID" value="GAU31501.1"/>
    <property type="molecule type" value="Genomic_DNA"/>
</dbReference>
<proteinExistence type="predicted"/>
<dbReference type="InterPro" id="IPR012337">
    <property type="entry name" value="RNaseH-like_sf"/>
</dbReference>
<evidence type="ECO:0000313" key="3">
    <source>
        <dbReference type="Proteomes" id="UP000242715"/>
    </source>
</evidence>
<dbReference type="InterPro" id="IPR002156">
    <property type="entry name" value="RNaseH_domain"/>
</dbReference>
<protein>
    <recommendedName>
        <fullName evidence="1">RNase H type-1 domain-containing protein</fullName>
    </recommendedName>
</protein>
<dbReference type="GO" id="GO:0003676">
    <property type="term" value="F:nucleic acid binding"/>
    <property type="evidence" value="ECO:0007669"/>
    <property type="project" value="InterPro"/>
</dbReference>
<evidence type="ECO:0000313" key="2">
    <source>
        <dbReference type="EMBL" id="GAU31501.1"/>
    </source>
</evidence>
<keyword evidence="3" id="KW-1185">Reference proteome</keyword>
<dbReference type="OrthoDB" id="1431454at2759"/>
<dbReference type="Pfam" id="PF13456">
    <property type="entry name" value="RVT_3"/>
    <property type="match status" value="1"/>
</dbReference>
<feature type="domain" description="RNase H type-1" evidence="1">
    <location>
        <begin position="55"/>
        <end position="152"/>
    </location>
</feature>
<reference evidence="3" key="1">
    <citation type="journal article" date="2017" name="Front. Plant Sci.">
        <title>Climate Clever Clovers: New Paradigm to Reduce the Environmental Footprint of Ruminants by Breeding Low Methanogenic Forages Utilizing Haplotype Variation.</title>
        <authorList>
            <person name="Kaur P."/>
            <person name="Appels R."/>
            <person name="Bayer P.E."/>
            <person name="Keeble-Gagnere G."/>
            <person name="Wang J."/>
            <person name="Hirakawa H."/>
            <person name="Shirasawa K."/>
            <person name="Vercoe P."/>
            <person name="Stefanova K."/>
            <person name="Durmic Z."/>
            <person name="Nichols P."/>
            <person name="Revell C."/>
            <person name="Isobe S.N."/>
            <person name="Edwards D."/>
            <person name="Erskine W."/>
        </authorList>
    </citation>
    <scope>NUCLEOTIDE SEQUENCE [LARGE SCALE GENOMIC DNA]</scope>
    <source>
        <strain evidence="3">cv. Daliak</strain>
    </source>
</reference>
<dbReference type="GO" id="GO:0004523">
    <property type="term" value="F:RNA-DNA hybrid ribonuclease activity"/>
    <property type="evidence" value="ECO:0007669"/>
    <property type="project" value="InterPro"/>
</dbReference>
<sequence length="153" mass="17509">MLASVDFSTNPSYVIQNFVRATEMSSFNQRHRFPQNREIVYIGWKKPQDGWVKLNCDRACKELGETAGCGGLFRDSDGRWIKGFTRKIGACDALHAEMWGMYLGIDIAWRDGLSHLIVESDSKVLINMVTNNCNIKGHTPLLIRRIQEFLQKD</sequence>
<dbReference type="PANTHER" id="PTHR47723">
    <property type="entry name" value="OS05G0353850 PROTEIN"/>
    <property type="match status" value="1"/>
</dbReference>
<dbReference type="Proteomes" id="UP000242715">
    <property type="component" value="Unassembled WGS sequence"/>
</dbReference>
<dbReference type="AlphaFoldDB" id="A0A2Z6MIF9"/>
<evidence type="ECO:0000259" key="1">
    <source>
        <dbReference type="Pfam" id="PF13456"/>
    </source>
</evidence>
<name>A0A2Z6MIF9_TRISU</name>
<dbReference type="PANTHER" id="PTHR47723:SF13">
    <property type="entry name" value="PUTATIVE-RELATED"/>
    <property type="match status" value="1"/>
</dbReference>
<dbReference type="Gene3D" id="3.30.420.10">
    <property type="entry name" value="Ribonuclease H-like superfamily/Ribonuclease H"/>
    <property type="match status" value="1"/>
</dbReference>
<dbReference type="InterPro" id="IPR044730">
    <property type="entry name" value="RNase_H-like_dom_plant"/>
</dbReference>